<dbReference type="Gramene" id="Psat6g012040.1">
    <property type="protein sequence ID" value="Psat6g012040.1.cds"/>
    <property type="gene ID" value="Psat6g012040"/>
</dbReference>
<keyword evidence="3" id="KW-0150">Chloroplast</keyword>
<evidence type="ECO:0000256" key="4">
    <source>
        <dbReference type="ARBA" id="ARBA00022531"/>
    </source>
</evidence>
<dbReference type="InterPro" id="IPR002051">
    <property type="entry name" value="Haem_Oase"/>
</dbReference>
<organism evidence="7 8">
    <name type="scientific">Pisum sativum</name>
    <name type="common">Garden pea</name>
    <name type="synonym">Lathyrus oleraceus</name>
    <dbReference type="NCBI Taxonomy" id="3888"/>
    <lineage>
        <taxon>Eukaryota</taxon>
        <taxon>Viridiplantae</taxon>
        <taxon>Streptophyta</taxon>
        <taxon>Embryophyta</taxon>
        <taxon>Tracheophyta</taxon>
        <taxon>Spermatophyta</taxon>
        <taxon>Magnoliopsida</taxon>
        <taxon>eudicotyledons</taxon>
        <taxon>Gunneridae</taxon>
        <taxon>Pentapetalae</taxon>
        <taxon>rosids</taxon>
        <taxon>fabids</taxon>
        <taxon>Fabales</taxon>
        <taxon>Fabaceae</taxon>
        <taxon>Papilionoideae</taxon>
        <taxon>50 kb inversion clade</taxon>
        <taxon>NPAAA clade</taxon>
        <taxon>Hologalegina</taxon>
        <taxon>IRL clade</taxon>
        <taxon>Fabeae</taxon>
        <taxon>Lathyrus</taxon>
    </lineage>
</organism>
<evidence type="ECO:0000256" key="6">
    <source>
        <dbReference type="ARBA" id="ARBA00022946"/>
    </source>
</evidence>
<evidence type="ECO:0000313" key="7">
    <source>
        <dbReference type="EMBL" id="KAI5393109.1"/>
    </source>
</evidence>
<keyword evidence="4" id="KW-0602">Photosynthesis</keyword>
<evidence type="ECO:0000256" key="2">
    <source>
        <dbReference type="ARBA" id="ARBA00006134"/>
    </source>
</evidence>
<dbReference type="InterPro" id="IPR016053">
    <property type="entry name" value="Haem_Oase-like"/>
</dbReference>
<dbReference type="PANTHER" id="PTHR35703">
    <property type="entry name" value="HEME OXYGENASE 1, CHLOROPLASTIC-RELATED"/>
    <property type="match status" value="1"/>
</dbReference>
<dbReference type="OrthoDB" id="652091at2759"/>
<proteinExistence type="inferred from homology"/>
<dbReference type="Gramene" id="Psat06G0030200-T1">
    <property type="protein sequence ID" value="KAI5393109.1"/>
    <property type="gene ID" value="KIW84_060302"/>
</dbReference>
<dbReference type="GO" id="GO:0010024">
    <property type="term" value="P:phytochromobilin biosynthetic process"/>
    <property type="evidence" value="ECO:0007669"/>
    <property type="project" value="TreeGrafter"/>
</dbReference>
<gene>
    <name evidence="7" type="ORF">KIW84_060302</name>
</gene>
<dbReference type="Gramene" id="PSAT_LOCUS24877_t1">
    <property type="protein sequence ID" value="CAL5205991.1"/>
    <property type="gene ID" value="PSAT_LOCUS24877"/>
</dbReference>
<dbReference type="GO" id="GO:0015979">
    <property type="term" value="P:photosynthesis"/>
    <property type="evidence" value="ECO:0007669"/>
    <property type="project" value="UniProtKB-KW"/>
</dbReference>
<reference evidence="7 8" key="1">
    <citation type="journal article" date="2022" name="Nat. Genet.">
        <title>Improved pea reference genome and pan-genome highlight genomic features and evolutionary characteristics.</title>
        <authorList>
            <person name="Yang T."/>
            <person name="Liu R."/>
            <person name="Luo Y."/>
            <person name="Hu S."/>
            <person name="Wang D."/>
            <person name="Wang C."/>
            <person name="Pandey M.K."/>
            <person name="Ge S."/>
            <person name="Xu Q."/>
            <person name="Li N."/>
            <person name="Li G."/>
            <person name="Huang Y."/>
            <person name="Saxena R.K."/>
            <person name="Ji Y."/>
            <person name="Li M."/>
            <person name="Yan X."/>
            <person name="He Y."/>
            <person name="Liu Y."/>
            <person name="Wang X."/>
            <person name="Xiang C."/>
            <person name="Varshney R.K."/>
            <person name="Ding H."/>
            <person name="Gao S."/>
            <person name="Zong X."/>
        </authorList>
    </citation>
    <scope>NUCLEOTIDE SEQUENCE [LARGE SCALE GENOMIC DNA]</scope>
    <source>
        <strain evidence="7 8">cv. Zhongwan 6</strain>
    </source>
</reference>
<dbReference type="GO" id="GO:0004392">
    <property type="term" value="F:heme oxygenase (decyclizing) activity"/>
    <property type="evidence" value="ECO:0007669"/>
    <property type="project" value="InterPro"/>
</dbReference>
<dbReference type="AlphaFoldDB" id="A0A9D4W1Y8"/>
<name>A0A9D4W1Y8_PEA</name>
<dbReference type="Gramene" id="Psat6g012040.2">
    <property type="protein sequence ID" value="Psat6g012040.2.cds"/>
    <property type="gene ID" value="Psat6g012040"/>
</dbReference>
<protein>
    <submittedName>
        <fullName evidence="7">Inactive heme oxygenase 2</fullName>
    </submittedName>
</protein>
<dbReference type="GO" id="GO:0006788">
    <property type="term" value="P:heme oxidation"/>
    <property type="evidence" value="ECO:0007669"/>
    <property type="project" value="InterPro"/>
</dbReference>
<dbReference type="InterPro" id="IPR016951">
    <property type="entry name" value="Haem_Oase_decyc_pln"/>
</dbReference>
<dbReference type="EMBL" id="JAMSHJ010000006">
    <property type="protein sequence ID" value="KAI5393109.1"/>
    <property type="molecule type" value="Genomic_DNA"/>
</dbReference>
<keyword evidence="6" id="KW-0809">Transit peptide</keyword>
<comment type="similarity">
    <text evidence="2">Belongs to the heme oxygenase family.</text>
</comment>
<evidence type="ECO:0000256" key="3">
    <source>
        <dbReference type="ARBA" id="ARBA00022528"/>
    </source>
</evidence>
<dbReference type="SUPFAM" id="SSF48613">
    <property type="entry name" value="Heme oxygenase-like"/>
    <property type="match status" value="1"/>
</dbReference>
<dbReference type="Pfam" id="PF01126">
    <property type="entry name" value="Heme_oxygenase"/>
    <property type="match status" value="1"/>
</dbReference>
<evidence type="ECO:0000313" key="8">
    <source>
        <dbReference type="Proteomes" id="UP001058974"/>
    </source>
</evidence>
<keyword evidence="5" id="KW-0934">Plastid</keyword>
<comment type="subcellular location">
    <subcellularLocation>
        <location evidence="1">Plastid</location>
        <location evidence="1">Chloroplast</location>
    </subcellularLocation>
</comment>
<evidence type="ECO:0000256" key="1">
    <source>
        <dbReference type="ARBA" id="ARBA00004229"/>
    </source>
</evidence>
<dbReference type="CDD" id="cd19165">
    <property type="entry name" value="HemeO"/>
    <property type="match status" value="1"/>
</dbReference>
<accession>A0A9D4W1Y8</accession>
<sequence>MLITAKPTQFQPWLPFPPSTTLPKRTTFNTRRTIVLNNNNDDDTTANNTASSYPPMLKKRNRYRKLYPGETTGITEEMRFVAMRLRNDKINNTVSTPETTSTVEDDENRIPDTWHPSMEGFIRFLVDNQHVFTTLERIVDDSDNVSYAYLRKTGLERTERILKDLEWFKQEGVEIPNPSSPGITYAKYLEELAERSAPLFLSHFYNIHFSHITAGQVITKQVSERLLEGKELEFCKWEGDVQEMLKDVREKLNVLAEHWSRNEKNKSLREAKKSFHFMGQIVRLIIL</sequence>
<dbReference type="Gene3D" id="1.20.910.10">
    <property type="entry name" value="Heme oxygenase-like"/>
    <property type="match status" value="1"/>
</dbReference>
<dbReference type="PANTHER" id="PTHR35703:SF1">
    <property type="entry name" value="INACTIVE HEME OXYGENASE 2, CHLOROPLASTIC-RELATED"/>
    <property type="match status" value="1"/>
</dbReference>
<dbReference type="GO" id="GO:0009507">
    <property type="term" value="C:chloroplast"/>
    <property type="evidence" value="ECO:0007669"/>
    <property type="project" value="UniProtKB-SubCell"/>
</dbReference>
<evidence type="ECO:0000256" key="5">
    <source>
        <dbReference type="ARBA" id="ARBA00022640"/>
    </source>
</evidence>
<comment type="caution">
    <text evidence="7">The sequence shown here is derived from an EMBL/GenBank/DDBJ whole genome shotgun (WGS) entry which is preliminary data.</text>
</comment>
<keyword evidence="8" id="KW-1185">Reference proteome</keyword>
<dbReference type="InterPro" id="IPR016084">
    <property type="entry name" value="Haem_Oase-like_multi-hlx"/>
</dbReference>
<dbReference type="Proteomes" id="UP001058974">
    <property type="component" value="Chromosome 6"/>
</dbReference>